<proteinExistence type="predicted"/>
<name>A0ABX8AMR0_9HYPH</name>
<dbReference type="Proteomes" id="UP000680706">
    <property type="component" value="Chromosome"/>
</dbReference>
<keyword evidence="2" id="KW-1185">Reference proteome</keyword>
<reference evidence="1 2" key="1">
    <citation type="journal article" date="2021" name="Angew. Chem. Int. Ed. Engl.">
        <title>A novel family of nonribosomal peptides modulate collective behavior in Pseudovibrio bacteria isolated from marine sponges.</title>
        <authorList>
            <person name="Ioca L.P."/>
            <person name="Dai Y."/>
            <person name="Kunakom S."/>
            <person name="Diaz-Espinosa J."/>
            <person name="Krunic A."/>
            <person name="Crnkovic C.M."/>
            <person name="Orjala J."/>
            <person name="Sanchez L.M."/>
            <person name="Ferreira A.G."/>
            <person name="Berlinck R.G.S."/>
            <person name="Eustaquio A.S."/>
        </authorList>
    </citation>
    <scope>NUCLEOTIDE SEQUENCE [LARGE SCALE GENOMIC DNA]</scope>
    <source>
        <strain evidence="1 2">Ab134</strain>
    </source>
</reference>
<protein>
    <submittedName>
        <fullName evidence="1">Uncharacterized protein</fullName>
    </submittedName>
</protein>
<accession>A0ABX8AMR0</accession>
<dbReference type="EMBL" id="CP074126">
    <property type="protein sequence ID" value="QUS56359.1"/>
    <property type="molecule type" value="Genomic_DNA"/>
</dbReference>
<organism evidence="1 2">
    <name type="scientific">Pseudovibrio brasiliensis</name>
    <dbReference type="NCBI Taxonomy" id="1898042"/>
    <lineage>
        <taxon>Bacteria</taxon>
        <taxon>Pseudomonadati</taxon>
        <taxon>Pseudomonadota</taxon>
        <taxon>Alphaproteobacteria</taxon>
        <taxon>Hyphomicrobiales</taxon>
        <taxon>Stappiaceae</taxon>
        <taxon>Pseudovibrio</taxon>
    </lineage>
</organism>
<dbReference type="RefSeq" id="WP_075699983.1">
    <property type="nucleotide sequence ID" value="NZ_CP074126.1"/>
</dbReference>
<evidence type="ECO:0000313" key="2">
    <source>
        <dbReference type="Proteomes" id="UP000680706"/>
    </source>
</evidence>
<evidence type="ECO:0000313" key="1">
    <source>
        <dbReference type="EMBL" id="QUS56359.1"/>
    </source>
</evidence>
<gene>
    <name evidence="1" type="ORF">KGB56_02595</name>
</gene>
<sequence>MQSVDPYDEDEIIENDRIIRRINPEQHIVTDLNRNCRRISTKAFSPSSEPTYGMSVDIEKLILNAGLVPTEFVTTPTYTGSVSFAAQDIRNTDLIVGYEPIADNPYHGEVWAKENKQRFKNSQKKQLLRAAEWYVRIEDVELG</sequence>